<dbReference type="AlphaFoldDB" id="A0A2P5YHW7"/>
<evidence type="ECO:0000313" key="2">
    <source>
        <dbReference type="Proteomes" id="UP000239757"/>
    </source>
</evidence>
<dbReference type="SUPFAM" id="SSF54995">
    <property type="entry name" value="Ribosomal protein S6"/>
    <property type="match status" value="1"/>
</dbReference>
<name>A0A2P5YHW7_GOSBA</name>
<gene>
    <name evidence="1" type="ORF">GOBAR_AA05387</name>
</gene>
<accession>A0A2P5YHW7</accession>
<dbReference type="GO" id="GO:0005840">
    <property type="term" value="C:ribosome"/>
    <property type="evidence" value="ECO:0007669"/>
    <property type="project" value="InterPro"/>
</dbReference>
<dbReference type="GO" id="GO:0006412">
    <property type="term" value="P:translation"/>
    <property type="evidence" value="ECO:0007669"/>
    <property type="project" value="InterPro"/>
</dbReference>
<dbReference type="GO" id="GO:0019843">
    <property type="term" value="F:rRNA binding"/>
    <property type="evidence" value="ECO:0007669"/>
    <property type="project" value="InterPro"/>
</dbReference>
<dbReference type="InterPro" id="IPR035980">
    <property type="entry name" value="Ribosomal_bS6_sf"/>
</dbReference>
<reference evidence="1 2" key="1">
    <citation type="submission" date="2015-01" db="EMBL/GenBank/DDBJ databases">
        <title>Genome of allotetraploid Gossypium barbadense reveals genomic plasticity and fiber elongation in cotton evolution.</title>
        <authorList>
            <person name="Chen X."/>
            <person name="Liu X."/>
            <person name="Zhao B."/>
            <person name="Zheng H."/>
            <person name="Hu Y."/>
            <person name="Lu G."/>
            <person name="Yang C."/>
            <person name="Chen J."/>
            <person name="Shan C."/>
            <person name="Zhang L."/>
            <person name="Zhou Y."/>
            <person name="Wang L."/>
            <person name="Guo W."/>
            <person name="Bai Y."/>
            <person name="Ruan J."/>
            <person name="Shangguan X."/>
            <person name="Mao Y."/>
            <person name="Jiang J."/>
            <person name="Zhu Y."/>
            <person name="Lei J."/>
            <person name="Kang H."/>
            <person name="Chen S."/>
            <person name="He X."/>
            <person name="Wang R."/>
            <person name="Wang Y."/>
            <person name="Chen J."/>
            <person name="Wang L."/>
            <person name="Yu S."/>
            <person name="Wang B."/>
            <person name="Wei J."/>
            <person name="Song S."/>
            <person name="Lu X."/>
            <person name="Gao Z."/>
            <person name="Gu W."/>
            <person name="Deng X."/>
            <person name="Ma D."/>
            <person name="Wang S."/>
            <person name="Liang W."/>
            <person name="Fang L."/>
            <person name="Cai C."/>
            <person name="Zhu X."/>
            <person name="Zhou B."/>
            <person name="Zhang Y."/>
            <person name="Chen Z."/>
            <person name="Xu S."/>
            <person name="Zhu R."/>
            <person name="Wang S."/>
            <person name="Zhang T."/>
            <person name="Zhao G."/>
        </authorList>
    </citation>
    <scope>NUCLEOTIDE SEQUENCE [LARGE SCALE GENOMIC DNA]</scope>
    <source>
        <strain evidence="2">cv. Xinhai21</strain>
        <tissue evidence="1">Leaf</tissue>
    </source>
</reference>
<dbReference type="GO" id="GO:0003735">
    <property type="term" value="F:structural constituent of ribosome"/>
    <property type="evidence" value="ECO:0007669"/>
    <property type="project" value="InterPro"/>
</dbReference>
<proteinExistence type="predicted"/>
<dbReference type="Proteomes" id="UP000239757">
    <property type="component" value="Unassembled WGS sequence"/>
</dbReference>
<organism evidence="1 2">
    <name type="scientific">Gossypium barbadense</name>
    <name type="common">Sea Island cotton</name>
    <name type="synonym">Hibiscus barbadensis</name>
    <dbReference type="NCBI Taxonomy" id="3634"/>
    <lineage>
        <taxon>Eukaryota</taxon>
        <taxon>Viridiplantae</taxon>
        <taxon>Streptophyta</taxon>
        <taxon>Embryophyta</taxon>
        <taxon>Tracheophyta</taxon>
        <taxon>Spermatophyta</taxon>
        <taxon>Magnoliopsida</taxon>
        <taxon>eudicotyledons</taxon>
        <taxon>Gunneridae</taxon>
        <taxon>Pentapetalae</taxon>
        <taxon>rosids</taxon>
        <taxon>malvids</taxon>
        <taxon>Malvales</taxon>
        <taxon>Malvaceae</taxon>
        <taxon>Malvoideae</taxon>
        <taxon>Gossypium</taxon>
    </lineage>
</organism>
<dbReference type="EMBL" id="KZ663185">
    <property type="protein sequence ID" value="PPS15189.1"/>
    <property type="molecule type" value="Genomic_DNA"/>
</dbReference>
<dbReference type="OrthoDB" id="10259681at2759"/>
<evidence type="ECO:0000313" key="1">
    <source>
        <dbReference type="EMBL" id="PPS15189.1"/>
    </source>
</evidence>
<sequence length="129" mass="14354">MSSSTCLVDGKTVEEGMPHVKKEGLIDLVARVGRHVYSRNGVLTELKSFGTVQLGYGIRKLSGRYYQFMRLCGLLDVRTLSRFRKKELSELTTVDRGSTHSDDNDGHTQYQQGAAVLEQGRQTVALAFS</sequence>
<protein>
    <submittedName>
        <fullName evidence="1">Uncharacterized protein</fullName>
    </submittedName>
</protein>